<accession>A0A1J9Q1M3</accession>
<feature type="compositionally biased region" description="Basic and acidic residues" evidence="1">
    <location>
        <begin position="332"/>
        <end position="345"/>
    </location>
</feature>
<dbReference type="STRING" id="1658174.A0A1J9Q1M3"/>
<dbReference type="SUPFAM" id="SSF50729">
    <property type="entry name" value="PH domain-like"/>
    <property type="match status" value="1"/>
</dbReference>
<dbReference type="InterPro" id="IPR039712">
    <property type="entry name" value="Meu6"/>
</dbReference>
<feature type="compositionally biased region" description="Low complexity" evidence="1">
    <location>
        <begin position="10"/>
        <end position="54"/>
    </location>
</feature>
<feature type="domain" description="PH" evidence="2">
    <location>
        <begin position="68"/>
        <end position="195"/>
    </location>
</feature>
<feature type="region of interest" description="Disordered" evidence="1">
    <location>
        <begin position="1"/>
        <end position="67"/>
    </location>
</feature>
<dbReference type="Gene3D" id="2.30.29.30">
    <property type="entry name" value="Pleckstrin-homology domain (PH domain)/Phosphotyrosine-binding domain (PTB)"/>
    <property type="match status" value="1"/>
</dbReference>
<feature type="compositionally biased region" description="Basic and acidic residues" evidence="1">
    <location>
        <begin position="283"/>
        <end position="308"/>
    </location>
</feature>
<feature type="compositionally biased region" description="Low complexity" evidence="1">
    <location>
        <begin position="310"/>
        <end position="331"/>
    </location>
</feature>
<feature type="compositionally biased region" description="Polar residues" evidence="1">
    <location>
        <begin position="585"/>
        <end position="597"/>
    </location>
</feature>
<keyword evidence="4" id="KW-1185">Reference proteome</keyword>
<feature type="compositionally biased region" description="Basic and acidic residues" evidence="1">
    <location>
        <begin position="368"/>
        <end position="377"/>
    </location>
</feature>
<feature type="compositionally biased region" description="Basic and acidic residues" evidence="1">
    <location>
        <begin position="55"/>
        <end position="65"/>
    </location>
</feature>
<protein>
    <recommendedName>
        <fullName evidence="2">PH domain-containing protein</fullName>
    </recommendedName>
</protein>
<evidence type="ECO:0000259" key="2">
    <source>
        <dbReference type="PROSITE" id="PS50003"/>
    </source>
</evidence>
<feature type="compositionally biased region" description="Basic and acidic residues" evidence="1">
    <location>
        <begin position="231"/>
        <end position="268"/>
    </location>
</feature>
<sequence length="597" mass="63503">MSEVQKPVEEVPAATPATEPAKDAPAADTAPAAETPAETAAPATSEPAADVAAAAEERAKEEPKAEITPASEGVLGYKAPGLVKGFRFSKRFCWFSDDAVEVKQLSTYIQNEKLSVAHPTAAWASQTGKGLLFLAKRAEDKTAPTGLINLADISEVTKESGNEFQFKLAGHRHTFQATSSDERDSWIAALEAKAADAKNEKEIITSSEGYKAELEKMTKPPTLAASAPQKSLEKKEPAKEGEEGEKKEEKKEEEKKEEKKPEQKEKSRSQSRKRASIFGNFLSKKDEEKKEEKKEDKAEAKDDKKDEGEAAAPAAETAAPAESTEAPAAAPEEPKVEEKKPEAKPEPATAAKAKRASIFGNIFQKVGNQDKAEKESAPKTTETSVSSTAPQLGDPVDASTSEPIKPESVTAAGEPAQPAKEAEEPVASPTSTKSGFLNFIKKEMKHDDKKEGAKPEEKAEKAEETPTEPAAAETTTPPAIKEKRRTSLFGNLGSKKEKKPEATTDGEQATEEDKAKSPGQKFGGVFRRVSKAGKKEKEPAAATAESEPIPETAEKPEPISKDAPAEPAAAVNGTEAEEKADTAAPTASSSQPVQAAA</sequence>
<dbReference type="PANTHER" id="PTHR42073:SF1">
    <property type="entry name" value="MEIOTIC EXPRESSION UP-REGULATED PROTEIN 6"/>
    <property type="match status" value="1"/>
</dbReference>
<feature type="compositionally biased region" description="Basic and acidic residues" evidence="1">
    <location>
        <begin position="552"/>
        <end position="564"/>
    </location>
</feature>
<comment type="caution">
    <text evidence="3">The sequence shown here is derived from an EMBL/GenBank/DDBJ whole genome shotgun (WGS) entry which is preliminary data.</text>
</comment>
<dbReference type="PROSITE" id="PS50003">
    <property type="entry name" value="PH_DOMAIN"/>
    <property type="match status" value="1"/>
</dbReference>
<dbReference type="PANTHER" id="PTHR42073">
    <property type="entry name" value="MEIOTIC EXPRESSION UP-REGULATED PROTEIN 6"/>
    <property type="match status" value="1"/>
</dbReference>
<evidence type="ECO:0000313" key="4">
    <source>
        <dbReference type="Proteomes" id="UP000242791"/>
    </source>
</evidence>
<dbReference type="InterPro" id="IPR011993">
    <property type="entry name" value="PH-like_dom_sf"/>
</dbReference>
<feature type="compositionally biased region" description="Low complexity" evidence="1">
    <location>
        <begin position="540"/>
        <end position="551"/>
    </location>
</feature>
<reference evidence="3 4" key="1">
    <citation type="submission" date="2015-08" db="EMBL/GenBank/DDBJ databases">
        <title>Emmonsia species relationships and genome sequence.</title>
        <authorList>
            <person name="Cuomo C.A."/>
            <person name="Schwartz I.S."/>
            <person name="Kenyon C."/>
            <person name="De Hoog G.S."/>
            <person name="Govender N.P."/>
            <person name="Botha A."/>
            <person name="Moreno L."/>
            <person name="De Vries M."/>
            <person name="Munoz J.F."/>
            <person name="Stielow J.B."/>
        </authorList>
    </citation>
    <scope>NUCLEOTIDE SEQUENCE [LARGE SCALE GENOMIC DNA]</scope>
    <source>
        <strain evidence="3 4">EI222</strain>
    </source>
</reference>
<feature type="region of interest" description="Disordered" evidence="1">
    <location>
        <begin position="215"/>
        <end position="597"/>
    </location>
</feature>
<dbReference type="Proteomes" id="UP000242791">
    <property type="component" value="Unassembled WGS sequence"/>
</dbReference>
<evidence type="ECO:0000313" key="3">
    <source>
        <dbReference type="EMBL" id="OJD22432.1"/>
    </source>
</evidence>
<evidence type="ECO:0000256" key="1">
    <source>
        <dbReference type="SAM" id="MobiDB-lite"/>
    </source>
</evidence>
<dbReference type="CDD" id="cd00821">
    <property type="entry name" value="PH"/>
    <property type="match status" value="1"/>
</dbReference>
<gene>
    <name evidence="3" type="ORF">ACJ73_06219</name>
</gene>
<dbReference type="SMART" id="SM00233">
    <property type="entry name" value="PH"/>
    <property type="match status" value="1"/>
</dbReference>
<proteinExistence type="predicted"/>
<dbReference type="OrthoDB" id="5593352at2759"/>
<dbReference type="Pfam" id="PF15406">
    <property type="entry name" value="PH_6"/>
    <property type="match status" value="1"/>
</dbReference>
<dbReference type="VEuPathDB" id="FungiDB:ACJ73_06219"/>
<feature type="compositionally biased region" description="Low complexity" evidence="1">
    <location>
        <begin position="467"/>
        <end position="479"/>
    </location>
</feature>
<name>A0A1J9Q1M3_9EURO</name>
<feature type="compositionally biased region" description="Polar residues" evidence="1">
    <location>
        <begin position="378"/>
        <end position="390"/>
    </location>
</feature>
<organism evidence="3 4">
    <name type="scientific">Blastomyces percursus</name>
    <dbReference type="NCBI Taxonomy" id="1658174"/>
    <lineage>
        <taxon>Eukaryota</taxon>
        <taxon>Fungi</taxon>
        <taxon>Dikarya</taxon>
        <taxon>Ascomycota</taxon>
        <taxon>Pezizomycotina</taxon>
        <taxon>Eurotiomycetes</taxon>
        <taxon>Eurotiomycetidae</taxon>
        <taxon>Onygenales</taxon>
        <taxon>Ajellomycetaceae</taxon>
        <taxon>Blastomyces</taxon>
    </lineage>
</organism>
<dbReference type="EMBL" id="LGTZ01001061">
    <property type="protein sequence ID" value="OJD22432.1"/>
    <property type="molecule type" value="Genomic_DNA"/>
</dbReference>
<dbReference type="AlphaFoldDB" id="A0A1J9Q1M3"/>
<dbReference type="InterPro" id="IPR039483">
    <property type="entry name" value="Meu6_PH_dom"/>
</dbReference>
<dbReference type="InterPro" id="IPR001849">
    <property type="entry name" value="PH_domain"/>
</dbReference>
<feature type="compositionally biased region" description="Basic and acidic residues" evidence="1">
    <location>
        <begin position="440"/>
        <end position="464"/>
    </location>
</feature>